<proteinExistence type="predicted"/>
<feature type="region of interest" description="Disordered" evidence="2">
    <location>
        <begin position="389"/>
        <end position="449"/>
    </location>
</feature>
<dbReference type="OrthoDB" id="74764at2759"/>
<reference evidence="5 6" key="1">
    <citation type="submission" date="2020-01" db="EMBL/GenBank/DDBJ databases">
        <authorList>
            <person name="Gupta K D."/>
        </authorList>
    </citation>
    <scope>NUCLEOTIDE SEQUENCE [LARGE SCALE GENOMIC DNA]</scope>
</reference>
<feature type="domain" description="CBM1" evidence="4">
    <location>
        <begin position="445"/>
        <end position="476"/>
    </location>
</feature>
<comment type="caution">
    <text evidence="5">The sequence shown here is derived from an EMBL/GenBank/DDBJ whole genome shotgun (WGS) entry which is preliminary data.</text>
</comment>
<dbReference type="Pfam" id="PF00734">
    <property type="entry name" value="CBM_1"/>
    <property type="match status" value="1"/>
</dbReference>
<evidence type="ECO:0000259" key="4">
    <source>
        <dbReference type="PROSITE" id="PS51164"/>
    </source>
</evidence>
<accession>A0A8S0X1P6</accession>
<dbReference type="InterPro" id="IPR035971">
    <property type="entry name" value="CBD_sf"/>
</dbReference>
<dbReference type="AlphaFoldDB" id="A0A8S0X1P6"/>
<evidence type="ECO:0000313" key="5">
    <source>
        <dbReference type="EMBL" id="CAA7271097.1"/>
    </source>
</evidence>
<dbReference type="PROSITE" id="PS51164">
    <property type="entry name" value="CBM1_2"/>
    <property type="match status" value="1"/>
</dbReference>
<evidence type="ECO:0000256" key="2">
    <source>
        <dbReference type="SAM" id="MobiDB-lite"/>
    </source>
</evidence>
<dbReference type="PANTHER" id="PTHR43662:SF3">
    <property type="entry name" value="DOMAIN PROTEIN, PUTATIVE (AFU_ORTHOLOGUE AFUA_6G11970)-RELATED"/>
    <property type="match status" value="1"/>
</dbReference>
<dbReference type="InterPro" id="IPR018535">
    <property type="entry name" value="DUF1996"/>
</dbReference>
<dbReference type="SUPFAM" id="SSF57180">
    <property type="entry name" value="Cellulose-binding domain"/>
    <property type="match status" value="1"/>
</dbReference>
<gene>
    <name evidence="5" type="ORF">AAE3_LOCUS13321</name>
</gene>
<sequence length="476" mass="50755">MWTSFLPLALLAPFADALLRFPCSQLVTQRFDPLVTPGQVSPHIHQIIGGIMANPHLRSATIECVGAFYFIARSQLFTLWHRFNLSMDPSLDLSSLATCTTCRFKEDNSNYWTAVMFFKHPNGSYIRVPQIANAATGAPNGGMTVYYIQPQSGERVTAFRKGFRMIVGNPMLRTRTVDPNSAQGRALTFRCWGAQGANDPQAQSAPGTGPLDTIELPNRACAGGIRSNTFFPSCWDGVNLDTPDHSSHVAYPLGTVPAAGLFFNPGACPSTHPVRLPLLFMETVWDTRPFNSMWPTDGSQPFVFSMGDPTGYGHHGDYVFGWEGDSLQRAMDTCTDIGGNPPSCRALTVLSDADINRCTQSVQVNERTTGYLPALPGCNPIQPGPAQATMPASCDAVSTTGGIGGSVPTPPPAPGTTQVPPAPGTTLAPPPPPPAPTQPPAPQAPAVPKWGQCGGIGWTGGTTCVAGSTCQRQNDW</sequence>
<organism evidence="5 6">
    <name type="scientific">Cyclocybe aegerita</name>
    <name type="common">Black poplar mushroom</name>
    <name type="synonym">Agrocybe aegerita</name>
    <dbReference type="NCBI Taxonomy" id="1973307"/>
    <lineage>
        <taxon>Eukaryota</taxon>
        <taxon>Fungi</taxon>
        <taxon>Dikarya</taxon>
        <taxon>Basidiomycota</taxon>
        <taxon>Agaricomycotina</taxon>
        <taxon>Agaricomycetes</taxon>
        <taxon>Agaricomycetidae</taxon>
        <taxon>Agaricales</taxon>
        <taxon>Agaricineae</taxon>
        <taxon>Bolbitiaceae</taxon>
        <taxon>Cyclocybe</taxon>
    </lineage>
</organism>
<feature type="signal peptide" evidence="3">
    <location>
        <begin position="1"/>
        <end position="17"/>
    </location>
</feature>
<feature type="compositionally biased region" description="Pro residues" evidence="2">
    <location>
        <begin position="408"/>
        <end position="445"/>
    </location>
</feature>
<evidence type="ECO:0000256" key="3">
    <source>
        <dbReference type="SAM" id="SignalP"/>
    </source>
</evidence>
<evidence type="ECO:0000313" key="6">
    <source>
        <dbReference type="Proteomes" id="UP000467700"/>
    </source>
</evidence>
<dbReference type="PANTHER" id="PTHR43662">
    <property type="match status" value="1"/>
</dbReference>
<name>A0A8S0X1P6_CYCAE</name>
<dbReference type="SMART" id="SM00236">
    <property type="entry name" value="fCBD"/>
    <property type="match status" value="1"/>
</dbReference>
<keyword evidence="6" id="KW-1185">Reference proteome</keyword>
<protein>
    <recommendedName>
        <fullName evidence="4">CBM1 domain-containing protein</fullName>
    </recommendedName>
</protein>
<dbReference type="InterPro" id="IPR000254">
    <property type="entry name" value="CBD"/>
</dbReference>
<dbReference type="Pfam" id="PF09362">
    <property type="entry name" value="DUF1996"/>
    <property type="match status" value="1"/>
</dbReference>
<dbReference type="GO" id="GO:0030248">
    <property type="term" value="F:cellulose binding"/>
    <property type="evidence" value="ECO:0007669"/>
    <property type="project" value="InterPro"/>
</dbReference>
<dbReference type="EMBL" id="CACVBS010000101">
    <property type="protein sequence ID" value="CAA7271097.1"/>
    <property type="molecule type" value="Genomic_DNA"/>
</dbReference>
<dbReference type="Proteomes" id="UP000467700">
    <property type="component" value="Unassembled WGS sequence"/>
</dbReference>
<evidence type="ECO:0000256" key="1">
    <source>
        <dbReference type="ARBA" id="ARBA00022729"/>
    </source>
</evidence>
<dbReference type="GO" id="GO:0005576">
    <property type="term" value="C:extracellular region"/>
    <property type="evidence" value="ECO:0007669"/>
    <property type="project" value="InterPro"/>
</dbReference>
<dbReference type="GO" id="GO:0005975">
    <property type="term" value="P:carbohydrate metabolic process"/>
    <property type="evidence" value="ECO:0007669"/>
    <property type="project" value="InterPro"/>
</dbReference>
<keyword evidence="1 3" id="KW-0732">Signal</keyword>
<feature type="chain" id="PRO_5035788445" description="CBM1 domain-containing protein" evidence="3">
    <location>
        <begin position="18"/>
        <end position="476"/>
    </location>
</feature>